<dbReference type="Proteomes" id="UP000325780">
    <property type="component" value="Unassembled WGS sequence"/>
</dbReference>
<name>A0A5N6TRK5_ASPAV</name>
<reference evidence="1 2" key="1">
    <citation type="submission" date="2019-04" db="EMBL/GenBank/DDBJ databases">
        <title>Friends and foes A comparative genomics study of 23 Aspergillus species from section Flavi.</title>
        <authorList>
            <consortium name="DOE Joint Genome Institute"/>
            <person name="Kjaerbolling I."/>
            <person name="Vesth T."/>
            <person name="Frisvad J.C."/>
            <person name="Nybo J.L."/>
            <person name="Theobald S."/>
            <person name="Kildgaard S."/>
            <person name="Isbrandt T."/>
            <person name="Kuo A."/>
            <person name="Sato A."/>
            <person name="Lyhne E.K."/>
            <person name="Kogle M.E."/>
            <person name="Wiebenga A."/>
            <person name="Kun R.S."/>
            <person name="Lubbers R.J."/>
            <person name="Makela M.R."/>
            <person name="Barry K."/>
            <person name="Chovatia M."/>
            <person name="Clum A."/>
            <person name="Daum C."/>
            <person name="Haridas S."/>
            <person name="He G."/>
            <person name="LaButti K."/>
            <person name="Lipzen A."/>
            <person name="Mondo S."/>
            <person name="Riley R."/>
            <person name="Salamov A."/>
            <person name="Simmons B.A."/>
            <person name="Magnuson J.K."/>
            <person name="Henrissat B."/>
            <person name="Mortensen U.H."/>
            <person name="Larsen T.O."/>
            <person name="Devries R.P."/>
            <person name="Grigoriev I.V."/>
            <person name="Machida M."/>
            <person name="Baker S.E."/>
            <person name="Andersen M.R."/>
        </authorList>
    </citation>
    <scope>NUCLEOTIDE SEQUENCE [LARGE SCALE GENOMIC DNA]</scope>
    <source>
        <strain evidence="1 2">IBT 18842</strain>
    </source>
</reference>
<dbReference type="OrthoDB" id="202825at2759"/>
<accession>A0A5N6TRK5</accession>
<evidence type="ECO:0000313" key="1">
    <source>
        <dbReference type="EMBL" id="KAE8148965.1"/>
    </source>
</evidence>
<dbReference type="AlphaFoldDB" id="A0A5N6TRK5"/>
<dbReference type="EMBL" id="ML742140">
    <property type="protein sequence ID" value="KAE8148965.1"/>
    <property type="molecule type" value="Genomic_DNA"/>
</dbReference>
<organism evidence="1 2">
    <name type="scientific">Aspergillus avenaceus</name>
    <dbReference type="NCBI Taxonomy" id="36643"/>
    <lineage>
        <taxon>Eukaryota</taxon>
        <taxon>Fungi</taxon>
        <taxon>Dikarya</taxon>
        <taxon>Ascomycota</taxon>
        <taxon>Pezizomycotina</taxon>
        <taxon>Eurotiomycetes</taxon>
        <taxon>Eurotiomycetidae</taxon>
        <taxon>Eurotiales</taxon>
        <taxon>Aspergillaceae</taxon>
        <taxon>Aspergillus</taxon>
        <taxon>Aspergillus subgen. Circumdati</taxon>
    </lineage>
</organism>
<sequence>MDNDSESNPFATQLALAVAIVKHKPVHLSIREYILQIREQIKDVKATSSSYVRDRERFFDSVSFWRGAYEKSEAEQSKLLDRIYDLERRNEALTAKLQAREVPYEDQSSLKRKGAAGKKVVTARKRAKTQMGSGSLSTGVGLQDAFGPLHSLEEGTTLFLRQVYILQKALQKRNGELDVTKAVACLCKTAADELSRAILRELAVGESKKKATLPTTQPKVSEVLRGIECASGLLLQALRSIPQSEPPNQCSGHITYHIVSLFDSIMDALQQWCAARSDLVHSASASKQKRRLPRKNVKDGLNVTDTKGDQVSDELAHLLGTIIGGIDTPCSGHRDLLDGLLFILISRVGKLICLFVFQDLMSKPDLRTDSVELPLPSGLTESETNDNTFHAAGMEARRLAWLLERALAVLRTAPSPMTPSSLNNCEGVLFGIILKEKLQGTLLQAVFGSDPIWGKTFQRSVEPDSGDWNGIQTSENTDQPSSDWFIQEIWRLLGWDILMKSSPSKEGF</sequence>
<protein>
    <submittedName>
        <fullName evidence="1">Uncharacterized protein</fullName>
    </submittedName>
</protein>
<gene>
    <name evidence="1" type="ORF">BDV25DRAFT_141284</name>
</gene>
<keyword evidence="2" id="KW-1185">Reference proteome</keyword>
<proteinExistence type="predicted"/>
<evidence type="ECO:0000313" key="2">
    <source>
        <dbReference type="Proteomes" id="UP000325780"/>
    </source>
</evidence>